<dbReference type="GO" id="GO:0030638">
    <property type="term" value="P:polyketide metabolic process"/>
    <property type="evidence" value="ECO:0007669"/>
    <property type="project" value="InterPro"/>
</dbReference>
<accession>A0A4Q9VUF4</accession>
<dbReference type="AlphaFoldDB" id="A0A4Q9VUF4"/>
<dbReference type="Proteomes" id="UP000292781">
    <property type="component" value="Unassembled WGS sequence"/>
</dbReference>
<dbReference type="RefSeq" id="WP_131307214.1">
    <property type="nucleotide sequence ID" value="NZ_SJFN01000006.1"/>
</dbReference>
<keyword evidence="2" id="KW-1185">Reference proteome</keyword>
<dbReference type="Gene3D" id="3.10.450.50">
    <property type="match status" value="1"/>
</dbReference>
<dbReference type="SUPFAM" id="SSF54427">
    <property type="entry name" value="NTF2-like"/>
    <property type="match status" value="1"/>
</dbReference>
<proteinExistence type="predicted"/>
<reference evidence="1 2" key="1">
    <citation type="submission" date="2019-02" db="EMBL/GenBank/DDBJ databases">
        <title>Siculibacillus lacustris gen. nov., sp. nov., a new rosette-forming bacterium isolated from a freshwater crater lake (Lake St. Ana, Romania).</title>
        <authorList>
            <person name="Felfoldi T."/>
            <person name="Marton Z."/>
            <person name="Szabo A."/>
            <person name="Mentes A."/>
            <person name="Boka K."/>
            <person name="Marialigeti K."/>
            <person name="Mathe I."/>
            <person name="Koncz M."/>
            <person name="Schumann P."/>
            <person name="Toth E."/>
        </authorList>
    </citation>
    <scope>NUCLEOTIDE SEQUENCE [LARGE SCALE GENOMIC DNA]</scope>
    <source>
        <strain evidence="1 2">SA-279</strain>
    </source>
</reference>
<dbReference type="OrthoDB" id="9810441at2"/>
<dbReference type="InterPro" id="IPR009959">
    <property type="entry name" value="Cyclase_SnoaL-like"/>
</dbReference>
<dbReference type="PANTHER" id="PTHR38436">
    <property type="entry name" value="POLYKETIDE CYCLASE SNOAL-LIKE DOMAIN"/>
    <property type="match status" value="1"/>
</dbReference>
<name>A0A4Q9VUF4_9HYPH</name>
<organism evidence="1 2">
    <name type="scientific">Siculibacillus lacustris</name>
    <dbReference type="NCBI Taxonomy" id="1549641"/>
    <lineage>
        <taxon>Bacteria</taxon>
        <taxon>Pseudomonadati</taxon>
        <taxon>Pseudomonadota</taxon>
        <taxon>Alphaproteobacteria</taxon>
        <taxon>Hyphomicrobiales</taxon>
        <taxon>Ancalomicrobiaceae</taxon>
        <taxon>Siculibacillus</taxon>
    </lineage>
</organism>
<evidence type="ECO:0000313" key="2">
    <source>
        <dbReference type="Proteomes" id="UP000292781"/>
    </source>
</evidence>
<dbReference type="InterPro" id="IPR032710">
    <property type="entry name" value="NTF2-like_dom_sf"/>
</dbReference>
<comment type="caution">
    <text evidence="1">The sequence shown here is derived from an EMBL/GenBank/DDBJ whole genome shotgun (WGS) entry which is preliminary data.</text>
</comment>
<evidence type="ECO:0000313" key="1">
    <source>
        <dbReference type="EMBL" id="TBW39808.1"/>
    </source>
</evidence>
<dbReference type="EMBL" id="SJFN01000006">
    <property type="protein sequence ID" value="TBW39808.1"/>
    <property type="molecule type" value="Genomic_DNA"/>
</dbReference>
<protein>
    <submittedName>
        <fullName evidence="1">Ester cyclase</fullName>
    </submittedName>
</protein>
<sequence length="128" mass="14887">MTRARLSDVYRDYIACLNRQDWAMLGWFVRDDIRYNGETIGLPGYRAMLERDFRAIPDLQFAITLLVCDPPRIASRLHFHCTPVGLLFGLAVNGRTVTFSENVFYEFRDERIVEVWSVIDQAAIRAQI</sequence>
<dbReference type="PANTHER" id="PTHR38436:SF1">
    <property type="entry name" value="ESTER CYCLASE"/>
    <property type="match status" value="1"/>
</dbReference>
<gene>
    <name evidence="1" type="ORF">EYW49_05995</name>
</gene>
<dbReference type="Pfam" id="PF07366">
    <property type="entry name" value="SnoaL"/>
    <property type="match status" value="1"/>
</dbReference>